<dbReference type="STRING" id="180088.A0A1J8PXA5"/>
<protein>
    <submittedName>
        <fullName evidence="2">Uncharacterized protein</fullName>
    </submittedName>
</protein>
<name>A0A1J8PXA5_9AGAM</name>
<dbReference type="AlphaFoldDB" id="A0A1J8PXA5"/>
<proteinExistence type="predicted"/>
<dbReference type="EMBL" id="LVVM01004367">
    <property type="protein sequence ID" value="OJA13095.1"/>
    <property type="molecule type" value="Genomic_DNA"/>
</dbReference>
<evidence type="ECO:0000313" key="2">
    <source>
        <dbReference type="EMBL" id="OJA13095.1"/>
    </source>
</evidence>
<reference evidence="2 3" key="1">
    <citation type="submission" date="2016-03" db="EMBL/GenBank/DDBJ databases">
        <title>Comparative genomics of the ectomycorrhizal sister species Rhizopogon vinicolor and Rhizopogon vesiculosus (Basidiomycota: Boletales) reveals a divergence of the mating type B locus.</title>
        <authorList>
            <person name="Mujic A.B."/>
            <person name="Kuo A."/>
            <person name="Tritt A."/>
            <person name="Lipzen A."/>
            <person name="Chen C."/>
            <person name="Johnson J."/>
            <person name="Sharma A."/>
            <person name="Barry K."/>
            <person name="Grigoriev I.V."/>
            <person name="Spatafora J.W."/>
        </authorList>
    </citation>
    <scope>NUCLEOTIDE SEQUENCE [LARGE SCALE GENOMIC DNA]</scope>
    <source>
        <strain evidence="2 3">AM-OR11-056</strain>
    </source>
</reference>
<evidence type="ECO:0000313" key="3">
    <source>
        <dbReference type="Proteomes" id="UP000183567"/>
    </source>
</evidence>
<feature type="region of interest" description="Disordered" evidence="1">
    <location>
        <begin position="1"/>
        <end position="60"/>
    </location>
</feature>
<dbReference type="OrthoDB" id="2355984at2759"/>
<dbReference type="Proteomes" id="UP000183567">
    <property type="component" value="Unassembled WGS sequence"/>
</dbReference>
<accession>A0A1J8PXA5</accession>
<organism evidence="2 3">
    <name type="scientific">Rhizopogon vesiculosus</name>
    <dbReference type="NCBI Taxonomy" id="180088"/>
    <lineage>
        <taxon>Eukaryota</taxon>
        <taxon>Fungi</taxon>
        <taxon>Dikarya</taxon>
        <taxon>Basidiomycota</taxon>
        <taxon>Agaricomycotina</taxon>
        <taxon>Agaricomycetes</taxon>
        <taxon>Agaricomycetidae</taxon>
        <taxon>Boletales</taxon>
        <taxon>Suillineae</taxon>
        <taxon>Rhizopogonaceae</taxon>
        <taxon>Rhizopogon</taxon>
    </lineage>
</organism>
<gene>
    <name evidence="2" type="ORF">AZE42_09331</name>
</gene>
<keyword evidence="3" id="KW-1185">Reference proteome</keyword>
<sequence>MRPGIKRQRGDSKDEDPRRENRRLDSGEERMEEPTPEMKPSLMMRISPPSSEPKPLTQQSSLRMSEEFIFDILSTLGCPPFPPGELLNIVKWKYVDLAKVLDSAQTTELDPKRIHVIDDEVELAFHVSKSSGLIKTASDHSIAFNMYIQAVSFVFPHCAIIPESLSSTKSLEIRWPCKETYTSLITPNLKNSRLPSSPLLALVPIPPHPHLLAGGNRIGEKELEEGMIPVINGIKELVPRRSSSIPFMTPSLRFDFPPLADVDEEELVPTPIEERKVILSSSNWE</sequence>
<evidence type="ECO:0000256" key="1">
    <source>
        <dbReference type="SAM" id="MobiDB-lite"/>
    </source>
</evidence>
<comment type="caution">
    <text evidence="2">The sequence shown here is derived from an EMBL/GenBank/DDBJ whole genome shotgun (WGS) entry which is preliminary data.</text>
</comment>
<feature type="compositionally biased region" description="Basic and acidic residues" evidence="1">
    <location>
        <begin position="8"/>
        <end position="33"/>
    </location>
</feature>